<dbReference type="RefSeq" id="WP_277898518.1">
    <property type="nucleotide sequence ID" value="NZ_JAPMUA010000001.1"/>
</dbReference>
<comment type="similarity">
    <text evidence="1">Belongs to the cytochrome P450 family.</text>
</comment>
<dbReference type="EMBL" id="JAPMUA010000001">
    <property type="protein sequence ID" value="MDG3584760.1"/>
    <property type="molecule type" value="Genomic_DNA"/>
</dbReference>
<sequence>MSENRNANKSHKAFVYINDIKTAMEISMDNHFGPPRMKQHLLEIDAQSNLDLSTLILIVENALFFMSGERHAILKQRILRIIGPAKKRKWDYIIEEAISESISNLSATKQIDLIADFTYPIYRNATQRLLGISPENPQIFEYWVPKLQELLEPLLPLRTLGKMEEAFKSLLQEVKRNRNTNTDMKKNEFIPLIDDLIKNPIKNFTDDDYYAVILVLYGASLNISQTLGNILFQLLKAPEEIKKMASNPKWVNRNLERLIKSAGSAPYVHRVSSDDARYGDYKIKKNDNVLLDLPQIHTGGCPFQQLDWGEEKIGRNDHLAFGRGIHYCVGAGFARHLMERAIVMLFVEYPDLVIVEQTLDIVENNPIVALNSLKCKLNE</sequence>
<organism evidence="2 3">
    <name type="scientific">Galbibacter pacificus</name>
    <dbReference type="NCBI Taxonomy" id="2996052"/>
    <lineage>
        <taxon>Bacteria</taxon>
        <taxon>Pseudomonadati</taxon>
        <taxon>Bacteroidota</taxon>
        <taxon>Flavobacteriia</taxon>
        <taxon>Flavobacteriales</taxon>
        <taxon>Flavobacteriaceae</taxon>
        <taxon>Galbibacter</taxon>
    </lineage>
</organism>
<dbReference type="Gene3D" id="1.10.630.10">
    <property type="entry name" value="Cytochrome P450"/>
    <property type="match status" value="1"/>
</dbReference>
<dbReference type="Proteomes" id="UP001153642">
    <property type="component" value="Unassembled WGS sequence"/>
</dbReference>
<comment type="caution">
    <text evidence="2">The sequence shown here is derived from an EMBL/GenBank/DDBJ whole genome shotgun (WGS) entry which is preliminary data.</text>
</comment>
<dbReference type="PROSITE" id="PS00086">
    <property type="entry name" value="CYTOCHROME_P450"/>
    <property type="match status" value="1"/>
</dbReference>
<evidence type="ECO:0000256" key="1">
    <source>
        <dbReference type="ARBA" id="ARBA00010617"/>
    </source>
</evidence>
<accession>A0ABT6FNB5</accession>
<dbReference type="PANTHER" id="PTHR46696">
    <property type="entry name" value="P450, PUTATIVE (EUROFUNG)-RELATED"/>
    <property type="match status" value="1"/>
</dbReference>
<keyword evidence="3" id="KW-1185">Reference proteome</keyword>
<protein>
    <submittedName>
        <fullName evidence="2">Cytochrome P450</fullName>
    </submittedName>
</protein>
<dbReference type="InterPro" id="IPR002397">
    <property type="entry name" value="Cyt_P450_B"/>
</dbReference>
<reference evidence="2" key="1">
    <citation type="submission" date="2022-11" db="EMBL/GenBank/DDBJ databases">
        <title>High-quality draft genome sequence of Galbibacter sp. strain CMA-7.</title>
        <authorList>
            <person name="Wei L."/>
            <person name="Dong C."/>
            <person name="Shao Z."/>
        </authorList>
    </citation>
    <scope>NUCLEOTIDE SEQUENCE</scope>
    <source>
        <strain evidence="2">CMA-7</strain>
    </source>
</reference>
<dbReference type="PANTHER" id="PTHR46696:SF1">
    <property type="entry name" value="CYTOCHROME P450 YJIB-RELATED"/>
    <property type="match status" value="1"/>
</dbReference>
<proteinExistence type="inferred from homology"/>
<dbReference type="SUPFAM" id="SSF48264">
    <property type="entry name" value="Cytochrome P450"/>
    <property type="match status" value="1"/>
</dbReference>
<dbReference type="CDD" id="cd00302">
    <property type="entry name" value="cytochrome_P450"/>
    <property type="match status" value="1"/>
</dbReference>
<dbReference type="InterPro" id="IPR036396">
    <property type="entry name" value="Cyt_P450_sf"/>
</dbReference>
<gene>
    <name evidence="2" type="ORF">OSR52_02685</name>
</gene>
<name>A0ABT6FNB5_9FLAO</name>
<evidence type="ECO:0000313" key="2">
    <source>
        <dbReference type="EMBL" id="MDG3584760.1"/>
    </source>
</evidence>
<evidence type="ECO:0000313" key="3">
    <source>
        <dbReference type="Proteomes" id="UP001153642"/>
    </source>
</evidence>
<dbReference type="InterPro" id="IPR017972">
    <property type="entry name" value="Cyt_P450_CS"/>
</dbReference>
<dbReference type="PRINTS" id="PR00359">
    <property type="entry name" value="BP450"/>
</dbReference>